<dbReference type="InterPro" id="IPR001387">
    <property type="entry name" value="Cro/C1-type_HTH"/>
</dbReference>
<name>A0ABT1QLA9_9GAMM</name>
<dbReference type="InterPro" id="IPR010982">
    <property type="entry name" value="Lambda_DNA-bd_dom_sf"/>
</dbReference>
<proteinExistence type="predicted"/>
<comment type="caution">
    <text evidence="4">The sequence shown here is derived from an EMBL/GenBank/DDBJ whole genome shotgun (WGS) entry which is preliminary data.</text>
</comment>
<dbReference type="Gene3D" id="1.10.260.40">
    <property type="entry name" value="lambda repressor-like DNA-binding domains"/>
    <property type="match status" value="1"/>
</dbReference>
<keyword evidence="5" id="KW-1185">Reference proteome</keyword>
<organism evidence="4 5">
    <name type="scientific">Tahibacter harae</name>
    <dbReference type="NCBI Taxonomy" id="2963937"/>
    <lineage>
        <taxon>Bacteria</taxon>
        <taxon>Pseudomonadati</taxon>
        <taxon>Pseudomonadota</taxon>
        <taxon>Gammaproteobacteria</taxon>
        <taxon>Lysobacterales</taxon>
        <taxon>Rhodanobacteraceae</taxon>
        <taxon>Tahibacter</taxon>
    </lineage>
</organism>
<dbReference type="Gene3D" id="2.60.120.10">
    <property type="entry name" value="Jelly Rolls"/>
    <property type="match status" value="1"/>
</dbReference>
<feature type="region of interest" description="Disordered" evidence="2">
    <location>
        <begin position="67"/>
        <end position="97"/>
    </location>
</feature>
<reference evidence="4" key="1">
    <citation type="submission" date="2022-07" db="EMBL/GenBank/DDBJ databases">
        <title>Tahibacter sp., a new gammaproteobacterium isolated from the silt sample collected at pig farm.</title>
        <authorList>
            <person name="Chen H."/>
        </authorList>
    </citation>
    <scope>NUCLEOTIDE SEQUENCE</scope>
    <source>
        <strain evidence="4">P2K</strain>
    </source>
</reference>
<dbReference type="SMART" id="SM00530">
    <property type="entry name" value="HTH_XRE"/>
    <property type="match status" value="1"/>
</dbReference>
<evidence type="ECO:0000259" key="3">
    <source>
        <dbReference type="PROSITE" id="PS50943"/>
    </source>
</evidence>
<dbReference type="SUPFAM" id="SSF47413">
    <property type="entry name" value="lambda repressor-like DNA-binding domains"/>
    <property type="match status" value="1"/>
</dbReference>
<dbReference type="SUPFAM" id="SSF51182">
    <property type="entry name" value="RmlC-like cupins"/>
    <property type="match status" value="1"/>
</dbReference>
<accession>A0ABT1QLA9</accession>
<dbReference type="CDD" id="cd02209">
    <property type="entry name" value="cupin_XRE_C"/>
    <property type="match status" value="1"/>
</dbReference>
<dbReference type="PROSITE" id="PS50943">
    <property type="entry name" value="HTH_CROC1"/>
    <property type="match status" value="1"/>
</dbReference>
<protein>
    <submittedName>
        <fullName evidence="4">XRE family transcriptional regulator</fullName>
    </submittedName>
</protein>
<dbReference type="InterPro" id="IPR013096">
    <property type="entry name" value="Cupin_2"/>
</dbReference>
<sequence length="188" mass="20309">MSMEQIGQRLRRYRRAAGKTLLEVATEAGLSAGFLSQAERNLSGLSITSLAAIAKALNVPLRLLIDQPPQPSPDSHAGQRLRYSTSDRGQSYERLSSSFPGSQINAVKMTLPVGYESEEVAHGGDEFAYVLSGCVRYRIAGVDYLLRSGDSLHFDSRQLHLLANAGEQTAEIVSVGTLAIFDDTPATP</sequence>
<evidence type="ECO:0000256" key="1">
    <source>
        <dbReference type="ARBA" id="ARBA00023125"/>
    </source>
</evidence>
<dbReference type="Proteomes" id="UP001165498">
    <property type="component" value="Unassembled WGS sequence"/>
</dbReference>
<evidence type="ECO:0000313" key="4">
    <source>
        <dbReference type="EMBL" id="MCQ4163304.1"/>
    </source>
</evidence>
<dbReference type="RefSeq" id="WP_255910370.1">
    <property type="nucleotide sequence ID" value="NZ_JANFQO010000001.1"/>
</dbReference>
<feature type="domain" description="HTH cro/C1-type" evidence="3">
    <location>
        <begin position="10"/>
        <end position="64"/>
    </location>
</feature>
<dbReference type="InterPro" id="IPR014710">
    <property type="entry name" value="RmlC-like_jellyroll"/>
</dbReference>
<evidence type="ECO:0000313" key="5">
    <source>
        <dbReference type="Proteomes" id="UP001165498"/>
    </source>
</evidence>
<keyword evidence="1" id="KW-0238">DNA-binding</keyword>
<dbReference type="Pfam" id="PF07883">
    <property type="entry name" value="Cupin_2"/>
    <property type="match status" value="1"/>
</dbReference>
<dbReference type="PANTHER" id="PTHR46797">
    <property type="entry name" value="HTH-TYPE TRANSCRIPTIONAL REGULATOR"/>
    <property type="match status" value="1"/>
</dbReference>
<gene>
    <name evidence="4" type="ORF">NM961_01145</name>
</gene>
<dbReference type="Pfam" id="PF01381">
    <property type="entry name" value="HTH_3"/>
    <property type="match status" value="1"/>
</dbReference>
<evidence type="ECO:0000256" key="2">
    <source>
        <dbReference type="SAM" id="MobiDB-lite"/>
    </source>
</evidence>
<feature type="compositionally biased region" description="Polar residues" evidence="2">
    <location>
        <begin position="82"/>
        <end position="97"/>
    </location>
</feature>
<dbReference type="CDD" id="cd00093">
    <property type="entry name" value="HTH_XRE"/>
    <property type="match status" value="1"/>
</dbReference>
<dbReference type="InterPro" id="IPR011051">
    <property type="entry name" value="RmlC_Cupin_sf"/>
</dbReference>
<dbReference type="InterPro" id="IPR050807">
    <property type="entry name" value="TransReg_Diox_bact_type"/>
</dbReference>
<dbReference type="EMBL" id="JANFQO010000001">
    <property type="protein sequence ID" value="MCQ4163304.1"/>
    <property type="molecule type" value="Genomic_DNA"/>
</dbReference>
<dbReference type="PANTHER" id="PTHR46797:SF25">
    <property type="entry name" value="TRANSCRIPTIONAL REGULATOR"/>
    <property type="match status" value="1"/>
</dbReference>